<proteinExistence type="predicted"/>
<sequence>MWQTICLAFLGGVLGGNAFPHFVHGITRKRYPNLTGNGPIPNLVAGWAGLALAALLLFWAHGDRHPAWAFGFAALGVLLIGLFHAGPGAFGRREAPK</sequence>
<reference evidence="2 3" key="1">
    <citation type="submission" date="2024-09" db="EMBL/GenBank/DDBJ databases">
        <authorList>
            <person name="Sun Q."/>
            <person name="Mori K."/>
        </authorList>
    </citation>
    <scope>NUCLEOTIDE SEQUENCE [LARGE SCALE GENOMIC DNA]</scope>
    <source>
        <strain evidence="2 3">TBRC 0563</strain>
    </source>
</reference>
<dbReference type="EMBL" id="JBHLZP010000482">
    <property type="protein sequence ID" value="MFB9838232.1"/>
    <property type="molecule type" value="Genomic_DNA"/>
</dbReference>
<keyword evidence="1" id="KW-0812">Transmembrane</keyword>
<protein>
    <submittedName>
        <fullName evidence="2">Uncharacterized protein</fullName>
    </submittedName>
</protein>
<accession>A0ABV5YWC6</accession>
<gene>
    <name evidence="2" type="ORF">ACFFNX_39310</name>
</gene>
<keyword evidence="1" id="KW-0472">Membrane</keyword>
<evidence type="ECO:0000256" key="1">
    <source>
        <dbReference type="SAM" id="Phobius"/>
    </source>
</evidence>
<name>A0ABV5YWC6_9ACTN</name>
<feature type="transmembrane region" description="Helical" evidence="1">
    <location>
        <begin position="67"/>
        <end position="86"/>
    </location>
</feature>
<feature type="transmembrane region" description="Helical" evidence="1">
    <location>
        <begin position="42"/>
        <end position="60"/>
    </location>
</feature>
<keyword evidence="3" id="KW-1185">Reference proteome</keyword>
<organism evidence="2 3">
    <name type="scientific">Actinoallomurus acaciae</name>
    <dbReference type="NCBI Taxonomy" id="502577"/>
    <lineage>
        <taxon>Bacteria</taxon>
        <taxon>Bacillati</taxon>
        <taxon>Actinomycetota</taxon>
        <taxon>Actinomycetes</taxon>
        <taxon>Streptosporangiales</taxon>
        <taxon>Thermomonosporaceae</taxon>
        <taxon>Actinoallomurus</taxon>
    </lineage>
</organism>
<dbReference type="RefSeq" id="WP_378211251.1">
    <property type="nucleotide sequence ID" value="NZ_JBHLZP010000482.1"/>
</dbReference>
<keyword evidence="1" id="KW-1133">Transmembrane helix</keyword>
<comment type="caution">
    <text evidence="2">The sequence shown here is derived from an EMBL/GenBank/DDBJ whole genome shotgun (WGS) entry which is preliminary data.</text>
</comment>
<evidence type="ECO:0000313" key="3">
    <source>
        <dbReference type="Proteomes" id="UP001589627"/>
    </source>
</evidence>
<dbReference type="Proteomes" id="UP001589627">
    <property type="component" value="Unassembled WGS sequence"/>
</dbReference>
<evidence type="ECO:0000313" key="2">
    <source>
        <dbReference type="EMBL" id="MFB9838232.1"/>
    </source>
</evidence>